<evidence type="ECO:0000256" key="4">
    <source>
        <dbReference type="ARBA" id="ARBA00023296"/>
    </source>
</evidence>
<keyword evidence="7" id="KW-1185">Reference proteome</keyword>
<reference evidence="6" key="1">
    <citation type="submission" date="2020-09" db="EMBL/GenBank/DDBJ databases">
        <title>Leviviricetes taxonomy.</title>
        <authorList>
            <person name="Stockdale S.R."/>
            <person name="Callanan J."/>
            <person name="Adriaenssens E.M."/>
            <person name="Kuhn J.H."/>
            <person name="Rumnieks J."/>
            <person name="Shkoporov A."/>
            <person name="Draper L.A."/>
            <person name="Ross P."/>
            <person name="Hill C."/>
        </authorList>
    </citation>
    <scope>NUCLEOTIDE SEQUENCE</scope>
</reference>
<dbReference type="KEGG" id="vg:80400494"/>
<comment type="similarity">
    <text evidence="5">Belongs to the Leviviricetes maturation protein family.</text>
</comment>
<keyword evidence="1" id="KW-0945">Host-virus interaction</keyword>
<keyword evidence="3" id="KW-0946">Virion</keyword>
<dbReference type="Pfam" id="PF03863">
    <property type="entry name" value="Phage_mat-A"/>
    <property type="match status" value="1"/>
</dbReference>
<gene>
    <name evidence="6" type="primary">SRR7976325_27_1</name>
</gene>
<dbReference type="GO" id="GO:0039666">
    <property type="term" value="P:virion attachment to host cell pilus"/>
    <property type="evidence" value="ECO:0007669"/>
    <property type="project" value="UniProtKB-KW"/>
</dbReference>
<evidence type="ECO:0000256" key="1">
    <source>
        <dbReference type="ARBA" id="ARBA00022581"/>
    </source>
</evidence>
<dbReference type="Proteomes" id="UP000679086">
    <property type="component" value="Segment"/>
</dbReference>
<accession>A0A8S5L4X2</accession>
<dbReference type="InterPro" id="IPR005563">
    <property type="entry name" value="A_protein"/>
</dbReference>
<dbReference type="RefSeq" id="YP_010770918.1">
    <property type="nucleotide sequence ID" value="NC_074431.1"/>
</dbReference>
<protein>
    <submittedName>
        <fullName evidence="6">Maturation protein</fullName>
    </submittedName>
</protein>
<keyword evidence="4" id="KW-1160">Virus entry into host cell</keyword>
<keyword evidence="2" id="KW-1161">Viral attachment to host cell</keyword>
<dbReference type="GeneID" id="80400494"/>
<evidence type="ECO:0000313" key="7">
    <source>
        <dbReference type="Proteomes" id="UP000679086"/>
    </source>
</evidence>
<keyword evidence="3" id="KW-1175">Viral attachment to host cell pilus</keyword>
<sequence length="411" mass="46411">MGARFRQNDIRQTIIGSVTNEVGDVLGFQDATVGFLRTCNDVVGNRQGFNNLFIDIQNIHGGLLSGIRRNFLTHQPDRFFNDLPISALSHAMLDPSDVFPLGPLELNAYALKVLTKTSPSRPEVNVPAFLGELKDLPGMLKSWGDLFFDKNGKRSVAIVREARQRGDVTVANAILTYRWGLAPLISDLKKLLAIQKSIDAKFKELDNLRKGQVQKRRVSLDRGQVKTESGRFVAQSWQVLFDGYWKDNLTHTVWGSVQWYAPSWTSLAPLTDADLMSEATKTVLGFTQAGATQALWELLPWSWLADWFSNTGDVIASCGNSYNLDFRGLCVMQHLTGNRTFEHNNLHWDDYELSLQPIIVKREKKYRFANIFPIAFPSLRLPVLSYGKLSIIGSLSVLRFPEWFKFRLKGG</sequence>
<evidence type="ECO:0000313" key="6">
    <source>
        <dbReference type="EMBL" id="DAD52744.1"/>
    </source>
</evidence>
<name>A0A8S5L4X2_9VIRU</name>
<evidence type="ECO:0000256" key="5">
    <source>
        <dbReference type="ARBA" id="ARBA00035110"/>
    </source>
</evidence>
<organism evidence="6 7">
    <name type="scientific">ssRNA phage SRR7976325_27</name>
    <dbReference type="NCBI Taxonomy" id="2786715"/>
    <lineage>
        <taxon>Viruses</taxon>
        <taxon>Riboviria</taxon>
        <taxon>Orthornavirae</taxon>
        <taxon>Lenarviricota</taxon>
        <taxon>Leviviricetes</taxon>
        <taxon>Timlovirales</taxon>
        <taxon>Steitzviridae</taxon>
        <taxon>Metsavirus</taxon>
        <taxon>Metsavirus lutivivens</taxon>
    </lineage>
</organism>
<dbReference type="EMBL" id="BK014193">
    <property type="protein sequence ID" value="DAD52744.1"/>
    <property type="molecule type" value="Genomic_RNA"/>
</dbReference>
<proteinExistence type="inferred from homology"/>
<evidence type="ECO:0000256" key="3">
    <source>
        <dbReference type="ARBA" id="ARBA00023104"/>
    </source>
</evidence>
<evidence type="ECO:0000256" key="2">
    <source>
        <dbReference type="ARBA" id="ARBA00022804"/>
    </source>
</evidence>